<evidence type="ECO:0000256" key="7">
    <source>
        <dbReference type="SAM" id="Coils"/>
    </source>
</evidence>
<evidence type="ECO:0008006" key="13">
    <source>
        <dbReference type="Google" id="ProtNLM"/>
    </source>
</evidence>
<feature type="coiled-coil region" evidence="7">
    <location>
        <begin position="130"/>
        <end position="171"/>
    </location>
</feature>
<organism evidence="11 12">
    <name type="scientific">Cylicocyclus nassatus</name>
    <name type="common">Nematode worm</name>
    <dbReference type="NCBI Taxonomy" id="53992"/>
    <lineage>
        <taxon>Eukaryota</taxon>
        <taxon>Metazoa</taxon>
        <taxon>Ecdysozoa</taxon>
        <taxon>Nematoda</taxon>
        <taxon>Chromadorea</taxon>
        <taxon>Rhabditida</taxon>
        <taxon>Rhabditina</taxon>
        <taxon>Rhabditomorpha</taxon>
        <taxon>Strongyloidea</taxon>
        <taxon>Strongylidae</taxon>
        <taxon>Cylicocyclus</taxon>
    </lineage>
</organism>
<dbReference type="InterPro" id="IPR028090">
    <property type="entry name" value="JAB_dom_prok"/>
</dbReference>
<evidence type="ECO:0000256" key="5">
    <source>
        <dbReference type="ARBA" id="ARBA00022833"/>
    </source>
</evidence>
<dbReference type="PANTHER" id="PTHR37813">
    <property type="entry name" value="FELS-2 PROPHAGE PROTEIN"/>
    <property type="match status" value="1"/>
</dbReference>
<keyword evidence="6" id="KW-0482">Metalloprotease</keyword>
<dbReference type="NCBIfam" id="TIGR01760">
    <property type="entry name" value="tape_meas_TP901"/>
    <property type="match status" value="1"/>
</dbReference>
<proteinExistence type="predicted"/>
<dbReference type="SUPFAM" id="SSF102712">
    <property type="entry name" value="JAB1/MPN domain"/>
    <property type="match status" value="1"/>
</dbReference>
<evidence type="ECO:0000256" key="6">
    <source>
        <dbReference type="ARBA" id="ARBA00023049"/>
    </source>
</evidence>
<keyword evidence="12" id="KW-1185">Reference proteome</keyword>
<sequence length="2316" mass="257131">MADSVDYELSVTSNIDELKSKIKDLTNEISSLQNQLKELADSSSRGSKKKAQAIKEVIEQKKEDIEVTKRQISTAKNYTESNSLINHEKAKAKAIRETIDAAKEQGRTTGDLVDMEKALYSIYSRNLRLNEKQQITLNRLLKELSNLQRERKEYNKQIRDAETAQRREIRNQERLIETGNKLYKSYGDQASIIREVTKVASNNNLTEKETLTLVRQLVNIKNKGVEINSSYVSSLGDEAVKLREAKKELDSYILSLKTKNEVEVQAYGNVGSVRKPMSVSHPLLYKANEQQKQLYALRSGEFAWRVNSHKNELQYGTALFDYNNPEAGWIQRLAERAAVGAQTMPMAKNRYLNMYLARKKRRIDMKALDEALSNAGLDPDEVYTGDPARISKASKNIDVWKDEASWEQYNLDLELKKARQEIQNGNILAGESEKRKVLKGSVQTEVEALRRIRENNKNKTVLDDKESNGILRLQEEKRQSQTDWMNKNQNTSAEVAGSLGEKSRKERMAELIQKNNERLAQKEKQGYEEALKRQEKLNNAIKTSERDIDSIIDSRSEGGYYLKQQEEINRKKEAISLAQKEIEEEKRYREAVKNNDSFFGIKNPRAAGYEESRAGSYERIFAPVIQQEDKDRRKEIVSLAQKEIEEEKQRREAVKNNNSFFGIKSPKSSEYEETRASSYESIFDQAIQRENNRKAVDEAYNRRKNNIKIDRTLVSAVDASFAPMSQKEREKLAHDAFVAFGTPENLHGARYSLASKESIIAPFKNLSDFSRYKNWQNSPEGQKQAFITQEKYKRFDKLRKEQWLKEAGLEEESSSSSLNRMQMILAYFGGSKIREAVDGLIDFRTNLSDARAVIGASAEQMNDLTISAEKLGKTTVFTAGQAAESIKYLGMAGLKTDEILKVLPDTLNLASAGSIDLGRAADIATNVMSAFNMDAKEFSTAVDAIAFAAANSNTNVEQLAQGMKYAGPSAHAAGVSLKSTTAILGTLANAGIQASTGGTSLRMVLSSLSKAPTKNAIRALKEMGLSYDEVSLKNNNLIDVVKKLSERSITLGQAIDIFGVRAANSIMALTSNVDDLERLNLGLENSAGSAKKMSEIKLDNISGDLTLLASGTSNLVIQLSKLTGAEKAFREVTQSATGFINIIGSGLEKLQQMLGMTREKIVVLNEETGKFEEQLEKINPLGEFTSEIFKEINKILGVTIGLNLANWAINSATGFNALTSAVNLFKDGITSASLMSALDKITAFAKGGVLASAGSAAVSVPMMVYGAYTAGNLIKEGWDTHSTLSETEQLQKRNMEEISSTYNYGAASKSEEYLIQKFSEKFLGNVDASANTSSLNGKQIASIVRFLKNNGGSVLSDDRFDAKNDLLKSAPGLRDIYDQISASLIFTGKDDKFLDELYKDVLNYESDVRIRDSVINKKKNKSLLGRYSNVSQYLDFDSQESLYSMKNEDLTPMIKNISDAMGIFNRTKNNLSDAVDFYMRLGSNSIKAKEKYLSDAITPLREEEDIKKIIKKYKGSDILPVEIANLEDLTALNKLAKNRGVSLIDVLGSDNSEIKEYRRLLGMDYVAPTQKNPATKKSGKQRFELSSSSDIMSWLTAYGMNIGEQARKDFGTSEIDKLSKSNDLLKEKLMISNTSISTSDRDKRLKQRERELEIAQKVKEIEAISGAESASLYEKELRSKYEIIDATEKANEKLKKTQSLYSDISSGIAEAVVQAHNFRDAFQNLGDVGVNVIKKLASQWIENKMENMLFGLSNKGNKGGKSFFSPLDLVLASAKGNVFSNGYHLTAYAKGGIVNKPTVFPMAKGMGLMGEAGAEAVMPLKRTASGDLGVQVAGGSGRGGIIISPQITINAEGGSKEENEDAANRINEKVQQAMDDMMTVHVFSPSVIPSVGSSVNSSARVLVADFGDGYSQRAADGINNIDTTVSLQWNNLTGTQANSIDNFFMQMGGYESFYYTLPTESIAKKWTCEKWDKSYQTGELMAEKIKSVIQSFAPGKLVELFMFDLTPLGGPVTYWSNTVNGDNPIVFNGNVYIPRAMEATGFEMTGSGTIPQPTVKLFADAGIRAAMIQFQDFLGAKVTRIKTFSRFLDGEPDADPDQRFPDEVYYVAQKESATKDVVSFKLMSALEVNGMKLPRRICLKDTCPLRYRKYDSARGVFVYTPVADGGCPWDGTVYFTAEDNSTLSPSQDRCGKKLNSCRLRYGKNVLPFLGFPGIANAAVTASKKEAPKEMCGVFTYSSGFIQLTNSADSPEEGFVIKEYEKIFANMDDVIAVVHSHPDKDCEPSSLDLISQKATCIPWCIISLKNGVNCLFWEDKD</sequence>
<dbReference type="GO" id="GO:0051536">
    <property type="term" value="F:iron-sulfur cluster binding"/>
    <property type="evidence" value="ECO:0007669"/>
    <property type="project" value="InterPro"/>
</dbReference>
<evidence type="ECO:0000259" key="10">
    <source>
        <dbReference type="Pfam" id="PF14464"/>
    </source>
</evidence>
<dbReference type="InterPro" id="IPR006487">
    <property type="entry name" value="Phage_lambda_L"/>
</dbReference>
<protein>
    <recommendedName>
        <fullName evidence="13">Phage tail tape measure protein</fullName>
    </recommendedName>
</protein>
<dbReference type="Pfam" id="PF10145">
    <property type="entry name" value="PhageMin_Tail"/>
    <property type="match status" value="1"/>
</dbReference>
<feature type="region of interest" description="Disordered" evidence="8">
    <location>
        <begin position="477"/>
        <end position="504"/>
    </location>
</feature>
<dbReference type="NCBIfam" id="TIGR01600">
    <property type="entry name" value="phage_tail_L"/>
    <property type="match status" value="1"/>
</dbReference>
<dbReference type="GO" id="GO:0008237">
    <property type="term" value="F:metallopeptidase activity"/>
    <property type="evidence" value="ECO:0007669"/>
    <property type="project" value="UniProtKB-KW"/>
</dbReference>
<dbReference type="Pfam" id="PF05100">
    <property type="entry name" value="Phage_tail_L"/>
    <property type="match status" value="1"/>
</dbReference>
<dbReference type="Proteomes" id="UP001176961">
    <property type="component" value="Unassembled WGS sequence"/>
</dbReference>
<dbReference type="GO" id="GO:0006508">
    <property type="term" value="P:proteolysis"/>
    <property type="evidence" value="ECO:0007669"/>
    <property type="project" value="UniProtKB-KW"/>
</dbReference>
<evidence type="ECO:0000256" key="8">
    <source>
        <dbReference type="SAM" id="MobiDB-lite"/>
    </source>
</evidence>
<accession>A0AA36HH18</accession>
<dbReference type="EMBL" id="CATQJL010000345">
    <property type="protein sequence ID" value="CAJ0610674.1"/>
    <property type="molecule type" value="Genomic_DNA"/>
</dbReference>
<dbReference type="GO" id="GO:0046872">
    <property type="term" value="F:metal ion binding"/>
    <property type="evidence" value="ECO:0007669"/>
    <property type="project" value="UniProtKB-KW"/>
</dbReference>
<dbReference type="GO" id="GO:0046718">
    <property type="term" value="P:symbiont entry into host cell"/>
    <property type="evidence" value="ECO:0007669"/>
    <property type="project" value="InterPro"/>
</dbReference>
<keyword evidence="2" id="KW-0645">Protease</keyword>
<reference evidence="11" key="1">
    <citation type="submission" date="2023-07" db="EMBL/GenBank/DDBJ databases">
        <authorList>
            <consortium name="CYATHOMIX"/>
        </authorList>
    </citation>
    <scope>NUCLEOTIDE SEQUENCE</scope>
    <source>
        <strain evidence="11">N/A</strain>
    </source>
</reference>
<evidence type="ECO:0000256" key="2">
    <source>
        <dbReference type="ARBA" id="ARBA00022670"/>
    </source>
</evidence>
<name>A0AA36HH18_CYLNA</name>
<evidence type="ECO:0000256" key="3">
    <source>
        <dbReference type="ARBA" id="ARBA00022723"/>
    </source>
</evidence>
<dbReference type="Pfam" id="PF05939">
    <property type="entry name" value="Phage_min_tail"/>
    <property type="match status" value="1"/>
</dbReference>
<keyword evidence="5" id="KW-0862">Zinc</keyword>
<feature type="coiled-coil region" evidence="7">
    <location>
        <begin position="8"/>
        <end position="105"/>
    </location>
</feature>
<dbReference type="InterPro" id="IPR010090">
    <property type="entry name" value="Phage_tape_meas"/>
</dbReference>
<evidence type="ECO:0000313" key="12">
    <source>
        <dbReference type="Proteomes" id="UP001176961"/>
    </source>
</evidence>
<comment type="caution">
    <text evidence="11">The sequence shown here is derived from an EMBL/GenBank/DDBJ whole genome shotgun (WGS) entry which is preliminary data.</text>
</comment>
<dbReference type="Pfam" id="PF14464">
    <property type="entry name" value="Prok-JAB"/>
    <property type="match status" value="1"/>
</dbReference>
<feature type="compositionally biased region" description="Polar residues" evidence="8">
    <location>
        <begin position="481"/>
        <end position="493"/>
    </location>
</feature>
<keyword evidence="1" id="KW-1188">Viral release from host cell</keyword>
<evidence type="ECO:0000313" key="11">
    <source>
        <dbReference type="EMBL" id="CAJ0610674.1"/>
    </source>
</evidence>
<gene>
    <name evidence="11" type="ORF">CYNAS_LOCUS22657</name>
</gene>
<keyword evidence="7" id="KW-0175">Coiled coil</keyword>
<feature type="domain" description="JAB" evidence="10">
    <location>
        <begin position="2217"/>
        <end position="2304"/>
    </location>
</feature>
<dbReference type="InterPro" id="IPR010265">
    <property type="entry name" value="Phage_lambda_TipM"/>
</dbReference>
<dbReference type="PANTHER" id="PTHR37813:SF1">
    <property type="entry name" value="FELS-2 PROPHAGE PROTEIN"/>
    <property type="match status" value="1"/>
</dbReference>
<evidence type="ECO:0000256" key="4">
    <source>
        <dbReference type="ARBA" id="ARBA00022801"/>
    </source>
</evidence>
<feature type="domain" description="Phage tail tape measure protein" evidence="9">
    <location>
        <begin position="867"/>
        <end position="1049"/>
    </location>
</feature>
<dbReference type="GO" id="GO:0030430">
    <property type="term" value="C:host cell cytoplasm"/>
    <property type="evidence" value="ECO:0007669"/>
    <property type="project" value="InterPro"/>
</dbReference>
<evidence type="ECO:0000256" key="1">
    <source>
        <dbReference type="ARBA" id="ARBA00022612"/>
    </source>
</evidence>
<dbReference type="Gene3D" id="3.40.140.10">
    <property type="entry name" value="Cytidine Deaminase, domain 2"/>
    <property type="match status" value="1"/>
</dbReference>
<keyword evidence="4" id="KW-0378">Hydrolase</keyword>
<evidence type="ECO:0000259" key="9">
    <source>
        <dbReference type="Pfam" id="PF10145"/>
    </source>
</evidence>
<keyword evidence="3" id="KW-0479">Metal-binding</keyword>